<evidence type="ECO:0000313" key="1">
    <source>
        <dbReference type="EMBL" id="UJO22697.1"/>
    </source>
</evidence>
<dbReference type="EMBL" id="CP090172">
    <property type="protein sequence ID" value="UJO22697.1"/>
    <property type="molecule type" value="Genomic_DNA"/>
</dbReference>
<evidence type="ECO:0000313" key="2">
    <source>
        <dbReference type="Proteomes" id="UP000756132"/>
    </source>
</evidence>
<organism evidence="1 2">
    <name type="scientific">Passalora fulva</name>
    <name type="common">Tomato leaf mold</name>
    <name type="synonym">Cladosporium fulvum</name>
    <dbReference type="NCBI Taxonomy" id="5499"/>
    <lineage>
        <taxon>Eukaryota</taxon>
        <taxon>Fungi</taxon>
        <taxon>Dikarya</taxon>
        <taxon>Ascomycota</taxon>
        <taxon>Pezizomycotina</taxon>
        <taxon>Dothideomycetes</taxon>
        <taxon>Dothideomycetidae</taxon>
        <taxon>Mycosphaerellales</taxon>
        <taxon>Mycosphaerellaceae</taxon>
        <taxon>Fulvia</taxon>
    </lineage>
</organism>
<dbReference type="RefSeq" id="XP_047767063.1">
    <property type="nucleotide sequence ID" value="XM_047911324.1"/>
</dbReference>
<protein>
    <submittedName>
        <fullName evidence="1">Uncharacterized protein</fullName>
    </submittedName>
</protein>
<dbReference type="GeneID" id="71992054"/>
<dbReference type="OrthoDB" id="4135672at2759"/>
<dbReference type="AlphaFoldDB" id="A0A9Q8PHU5"/>
<dbReference type="Proteomes" id="UP000756132">
    <property type="component" value="Chromosome 10"/>
</dbReference>
<gene>
    <name evidence="1" type="ORF">CLAFUR5_12176</name>
</gene>
<reference evidence="1" key="1">
    <citation type="submission" date="2021-12" db="EMBL/GenBank/DDBJ databases">
        <authorList>
            <person name="Zaccaron A."/>
            <person name="Stergiopoulos I."/>
        </authorList>
    </citation>
    <scope>NUCLEOTIDE SEQUENCE</scope>
    <source>
        <strain evidence="1">Race5_Kim</strain>
    </source>
</reference>
<dbReference type="KEGG" id="ffu:CLAFUR5_12176"/>
<sequence length="151" mass="16930">MDSVAHDPLEPVKRYHDGVFVEAERVHGSGTLFHVTGDIIAARGMRYEEREDFSPGQSARLHRTTPIGVVYKADFDSGRLGSVLGDLPTPTKQQGVNFWKKSDVPGEIEIIWTKEDGEPYGPGESRRPIMKCNEWTNLAIRALSRRGILRV</sequence>
<name>A0A9Q8PHU5_PASFU</name>
<dbReference type="InterPro" id="IPR046670">
    <property type="entry name" value="DUF6540"/>
</dbReference>
<accession>A0A9Q8PHU5</accession>
<reference evidence="1" key="2">
    <citation type="journal article" date="2022" name="Microb. Genom.">
        <title>A chromosome-scale genome assembly of the tomato pathogen Cladosporium fulvum reveals a compartmentalized genome architecture and the presence of a dispensable chromosome.</title>
        <authorList>
            <person name="Zaccaron A.Z."/>
            <person name="Chen L.H."/>
            <person name="Samaras A."/>
            <person name="Stergiopoulos I."/>
        </authorList>
    </citation>
    <scope>NUCLEOTIDE SEQUENCE</scope>
    <source>
        <strain evidence="1">Race5_Kim</strain>
    </source>
</reference>
<proteinExistence type="predicted"/>
<dbReference type="Pfam" id="PF20174">
    <property type="entry name" value="DUF6540"/>
    <property type="match status" value="1"/>
</dbReference>
<keyword evidence="2" id="KW-1185">Reference proteome</keyword>